<proteinExistence type="predicted"/>
<name>A0ABS3JJ16_9BACT</name>
<dbReference type="Proteomes" id="UP000664628">
    <property type="component" value="Unassembled WGS sequence"/>
</dbReference>
<gene>
    <name evidence="1" type="ORF">J2I46_11600</name>
</gene>
<dbReference type="EMBL" id="JAFMYW010000003">
    <property type="protein sequence ID" value="MBO0949229.1"/>
    <property type="molecule type" value="Genomic_DNA"/>
</dbReference>
<dbReference type="RefSeq" id="WP_207329208.1">
    <property type="nucleotide sequence ID" value="NZ_JAFMYW010000003.1"/>
</dbReference>
<evidence type="ECO:0000313" key="2">
    <source>
        <dbReference type="Proteomes" id="UP000664628"/>
    </source>
</evidence>
<evidence type="ECO:0008006" key="3">
    <source>
        <dbReference type="Google" id="ProtNLM"/>
    </source>
</evidence>
<keyword evidence="2" id="KW-1185">Reference proteome</keyword>
<sequence>MLTAIKGTYSNGRIILHETPPPVEEGAEVVVTFLRDSGLRTIKPEKPNVVGAQGVRFGSLFGKVGLPDTFNGPLYDLNEYM</sequence>
<reference evidence="1 2" key="1">
    <citation type="submission" date="2021-03" db="EMBL/GenBank/DDBJ databases">
        <title>Fibrella sp. HMF5405 genome sequencing and assembly.</title>
        <authorList>
            <person name="Kang H."/>
            <person name="Kim H."/>
            <person name="Bae S."/>
            <person name="Joh K."/>
        </authorList>
    </citation>
    <scope>NUCLEOTIDE SEQUENCE [LARGE SCALE GENOMIC DNA]</scope>
    <source>
        <strain evidence="1 2">HMF5405</strain>
    </source>
</reference>
<evidence type="ECO:0000313" key="1">
    <source>
        <dbReference type="EMBL" id="MBO0949229.1"/>
    </source>
</evidence>
<comment type="caution">
    <text evidence="1">The sequence shown here is derived from an EMBL/GenBank/DDBJ whole genome shotgun (WGS) entry which is preliminary data.</text>
</comment>
<accession>A0ABS3JJ16</accession>
<protein>
    <recommendedName>
        <fullName evidence="3">DUF2281 domain-containing protein</fullName>
    </recommendedName>
</protein>
<organism evidence="1 2">
    <name type="scientific">Fibrella forsythiae</name>
    <dbReference type="NCBI Taxonomy" id="2817061"/>
    <lineage>
        <taxon>Bacteria</taxon>
        <taxon>Pseudomonadati</taxon>
        <taxon>Bacteroidota</taxon>
        <taxon>Cytophagia</taxon>
        <taxon>Cytophagales</taxon>
        <taxon>Spirosomataceae</taxon>
        <taxon>Fibrella</taxon>
    </lineage>
</organism>